<evidence type="ECO:0000313" key="3">
    <source>
        <dbReference type="Proteomes" id="UP000298588"/>
    </source>
</evidence>
<accession>A0A4D7QML9</accession>
<keyword evidence="1" id="KW-1133">Transmembrane helix</keyword>
<feature type="transmembrane region" description="Helical" evidence="1">
    <location>
        <begin position="90"/>
        <end position="109"/>
    </location>
</feature>
<dbReference type="KEGG" id="paqt:E8L99_16400"/>
<keyword evidence="3" id="KW-1185">Reference proteome</keyword>
<organism evidence="2 3">
    <name type="scientific">Phreatobacter aquaticus</name>
    <dbReference type="NCBI Taxonomy" id="2570229"/>
    <lineage>
        <taxon>Bacteria</taxon>
        <taxon>Pseudomonadati</taxon>
        <taxon>Pseudomonadota</taxon>
        <taxon>Alphaproteobacteria</taxon>
        <taxon>Hyphomicrobiales</taxon>
        <taxon>Phreatobacteraceae</taxon>
        <taxon>Phreatobacter</taxon>
    </lineage>
</organism>
<dbReference type="EMBL" id="CP039865">
    <property type="protein sequence ID" value="QCK87223.1"/>
    <property type="molecule type" value="Genomic_DNA"/>
</dbReference>
<dbReference type="AlphaFoldDB" id="A0A4D7QML9"/>
<dbReference type="Proteomes" id="UP000298588">
    <property type="component" value="Chromosome"/>
</dbReference>
<keyword evidence="1" id="KW-0812">Transmembrane</keyword>
<dbReference type="OrthoDB" id="9155154at2"/>
<dbReference type="InterPro" id="IPR003744">
    <property type="entry name" value="YhhQ"/>
</dbReference>
<feature type="transmembrane region" description="Helical" evidence="1">
    <location>
        <begin position="35"/>
        <end position="57"/>
    </location>
</feature>
<evidence type="ECO:0000313" key="2">
    <source>
        <dbReference type="EMBL" id="QCK87223.1"/>
    </source>
</evidence>
<dbReference type="RefSeq" id="WP_137100552.1">
    <property type="nucleotide sequence ID" value="NZ_CP039865.1"/>
</dbReference>
<name>A0A4D7QML9_9HYPH</name>
<feature type="transmembrane region" description="Helical" evidence="1">
    <location>
        <begin position="116"/>
        <end position="138"/>
    </location>
</feature>
<reference evidence="2 3" key="1">
    <citation type="submission" date="2019-04" db="EMBL/GenBank/DDBJ databases">
        <title>Phreatobacter aquaticus sp. nov.</title>
        <authorList>
            <person name="Choi A."/>
            <person name="Baek K."/>
        </authorList>
    </citation>
    <scope>NUCLEOTIDE SEQUENCE [LARGE SCALE GENOMIC DNA]</scope>
    <source>
        <strain evidence="2 3">NMCR1094</strain>
    </source>
</reference>
<feature type="transmembrane region" description="Helical" evidence="1">
    <location>
        <begin position="64"/>
        <end position="84"/>
    </location>
</feature>
<evidence type="ECO:0000256" key="1">
    <source>
        <dbReference type="SAM" id="Phobius"/>
    </source>
</evidence>
<dbReference type="Pfam" id="PF02592">
    <property type="entry name" value="Vut_1"/>
    <property type="match status" value="1"/>
</dbReference>
<sequence>MLGYAALAGFIATIPAANWLISNIGTTCVPNGPCLIPVGFGLMAPSGVLMIGLALVLRDLVQRTLGLSWSLAGIAAGAALSWLVAAPSLAIASAAAFIFSELADTAVYTPLARKRLIPAVLASSLVGTAIDSALFLWLAFGSVALLPGLVLGKIWMVAAATVAIWLSRRHLDRLTPTH</sequence>
<protein>
    <submittedName>
        <fullName evidence="2">VUT family protein</fullName>
    </submittedName>
</protein>
<proteinExistence type="predicted"/>
<keyword evidence="1" id="KW-0472">Membrane</keyword>
<gene>
    <name evidence="2" type="ORF">E8L99_16400</name>
</gene>
<feature type="transmembrane region" description="Helical" evidence="1">
    <location>
        <begin position="144"/>
        <end position="166"/>
    </location>
</feature>